<keyword evidence="10" id="KW-1185">Reference proteome</keyword>
<keyword evidence="6" id="KW-0333">Golgi apparatus</keyword>
<dbReference type="PANTHER" id="PTHR32044:SF98">
    <property type="entry name" value="GLUCOMANNAN 4-BETA-MANNOSYLTRANSFERASE 3-RELATED"/>
    <property type="match status" value="1"/>
</dbReference>
<dbReference type="GO" id="GO:0051753">
    <property type="term" value="F:mannan synthase activity"/>
    <property type="evidence" value="ECO:0007669"/>
    <property type="project" value="TreeGrafter"/>
</dbReference>
<dbReference type="AlphaFoldDB" id="A0A6G1CNK7"/>
<name>A0A6G1CNK7_9ORYZ</name>
<dbReference type="PANTHER" id="PTHR32044">
    <property type="entry name" value="GLUCOMANNAN 4-BETA-MANNOSYLTRANSFERASE 9"/>
    <property type="match status" value="1"/>
</dbReference>
<protein>
    <submittedName>
        <fullName evidence="9">Uncharacterized protein</fullName>
    </submittedName>
</protein>
<gene>
    <name evidence="9" type="ORF">E2562_006208</name>
</gene>
<evidence type="ECO:0000256" key="8">
    <source>
        <dbReference type="SAM" id="Phobius"/>
    </source>
</evidence>
<evidence type="ECO:0000256" key="1">
    <source>
        <dbReference type="ARBA" id="ARBA00004394"/>
    </source>
</evidence>
<keyword evidence="4 8" id="KW-0812">Transmembrane</keyword>
<feature type="transmembrane region" description="Helical" evidence="8">
    <location>
        <begin position="82"/>
        <end position="105"/>
    </location>
</feature>
<reference evidence="9 10" key="1">
    <citation type="submission" date="2019-11" db="EMBL/GenBank/DDBJ databases">
        <title>Whole genome sequence of Oryza granulata.</title>
        <authorList>
            <person name="Li W."/>
        </authorList>
    </citation>
    <scope>NUCLEOTIDE SEQUENCE [LARGE SCALE GENOMIC DNA]</scope>
    <source>
        <strain evidence="10">cv. Menghai</strain>
        <tissue evidence="9">Leaf</tissue>
    </source>
</reference>
<comment type="caution">
    <text evidence="9">The sequence shown here is derived from an EMBL/GenBank/DDBJ whole genome shotgun (WGS) entry which is preliminary data.</text>
</comment>
<proteinExistence type="predicted"/>
<evidence type="ECO:0000256" key="7">
    <source>
        <dbReference type="ARBA" id="ARBA00023136"/>
    </source>
</evidence>
<keyword evidence="2" id="KW-0328">Glycosyltransferase</keyword>
<dbReference type="OrthoDB" id="72851at2759"/>
<keyword evidence="7 8" id="KW-0472">Membrane</keyword>
<dbReference type="EMBL" id="SPHZ02000008">
    <property type="protein sequence ID" value="KAF0901742.1"/>
    <property type="molecule type" value="Genomic_DNA"/>
</dbReference>
<dbReference type="Proteomes" id="UP000479710">
    <property type="component" value="Unassembled WGS sequence"/>
</dbReference>
<sequence length="108" mass="12700">KTLLHAIRNTSSIHFIPFWILFENVMSFHRTKALFIGLLELGSVNEWVVTEKLGNASNTKPVPQILERPPCRFWNRCTLSEILFSIFLFFCATYNLVYGGDYYFIYRL</sequence>
<evidence type="ECO:0000313" key="9">
    <source>
        <dbReference type="EMBL" id="KAF0901742.1"/>
    </source>
</evidence>
<evidence type="ECO:0000256" key="6">
    <source>
        <dbReference type="ARBA" id="ARBA00023034"/>
    </source>
</evidence>
<keyword evidence="3" id="KW-0808">Transferase</keyword>
<evidence type="ECO:0000256" key="2">
    <source>
        <dbReference type="ARBA" id="ARBA00022676"/>
    </source>
</evidence>
<dbReference type="GO" id="GO:0000139">
    <property type="term" value="C:Golgi membrane"/>
    <property type="evidence" value="ECO:0007669"/>
    <property type="project" value="UniProtKB-SubCell"/>
</dbReference>
<evidence type="ECO:0000256" key="3">
    <source>
        <dbReference type="ARBA" id="ARBA00022679"/>
    </source>
</evidence>
<accession>A0A6G1CNK7</accession>
<comment type="subcellular location">
    <subcellularLocation>
        <location evidence="1">Golgi apparatus membrane</location>
    </subcellularLocation>
</comment>
<evidence type="ECO:0000256" key="4">
    <source>
        <dbReference type="ARBA" id="ARBA00022692"/>
    </source>
</evidence>
<feature type="non-terminal residue" evidence="9">
    <location>
        <position position="1"/>
    </location>
</feature>
<evidence type="ECO:0000256" key="5">
    <source>
        <dbReference type="ARBA" id="ARBA00022989"/>
    </source>
</evidence>
<keyword evidence="5 8" id="KW-1133">Transmembrane helix</keyword>
<evidence type="ECO:0000313" key="10">
    <source>
        <dbReference type="Proteomes" id="UP000479710"/>
    </source>
</evidence>
<organism evidence="9 10">
    <name type="scientific">Oryza meyeriana var. granulata</name>
    <dbReference type="NCBI Taxonomy" id="110450"/>
    <lineage>
        <taxon>Eukaryota</taxon>
        <taxon>Viridiplantae</taxon>
        <taxon>Streptophyta</taxon>
        <taxon>Embryophyta</taxon>
        <taxon>Tracheophyta</taxon>
        <taxon>Spermatophyta</taxon>
        <taxon>Magnoliopsida</taxon>
        <taxon>Liliopsida</taxon>
        <taxon>Poales</taxon>
        <taxon>Poaceae</taxon>
        <taxon>BOP clade</taxon>
        <taxon>Oryzoideae</taxon>
        <taxon>Oryzeae</taxon>
        <taxon>Oryzinae</taxon>
        <taxon>Oryza</taxon>
        <taxon>Oryza meyeriana</taxon>
    </lineage>
</organism>